<protein>
    <recommendedName>
        <fullName evidence="11">Peptidase M16</fullName>
    </recommendedName>
</protein>
<dbReference type="PANTHER" id="PTHR43690">
    <property type="entry name" value="NARDILYSIN"/>
    <property type="match status" value="1"/>
</dbReference>
<feature type="domain" description="Peptidase M16 N-terminal" evidence="7">
    <location>
        <begin position="21"/>
        <end position="129"/>
    </location>
</feature>
<feature type="region of interest" description="Disordered" evidence="6">
    <location>
        <begin position="213"/>
        <end position="236"/>
    </location>
</feature>
<dbReference type="InterPro" id="IPR050626">
    <property type="entry name" value="Peptidase_M16"/>
</dbReference>
<dbReference type="EMBL" id="QYCY01000004">
    <property type="protein sequence ID" value="RLV71820.1"/>
    <property type="molecule type" value="Genomic_DNA"/>
</dbReference>
<evidence type="ECO:0000313" key="9">
    <source>
        <dbReference type="EMBL" id="RLV71820.1"/>
    </source>
</evidence>
<sequence length="439" mass="47333">MNAMQQLILDNGLTVLLAPRAAASAMAVSVHYDVGFRSEPEGRSGFAHLFEHLMFQGSAQYPKLDHWRYVQGLGGVVNGSTHQDYTDYYQVLPRDGLPHILAMEADRMASLLITEENLDNQRTVVKEEIRLNILNRAYGGFPWIPLPALLYRTYPNAHNGYGDFSDLESATVDEAAEFYSAHYVPSNAVLTIAGAFDADQAIALVDRSFGGLPKRPRPVRPSLEEPRPSRTVKASQVDAHAPMPALAVGYRLPDPATDLDSYLAHMVLWETLAGGSSSPLYTRLVRDRNLAVGLAGGCGLFGPLDARAPDTLAMVVTHHPETDPDALLSEVDRELAGLSDARTTRDLAHLATRRLAARAGRRNADLLAHTRSLGACQLLYGRAALVDQLPERLGAVPADAIAGAAGELLASTRAVLRLAPAQATLASAGHSATRTALTR</sequence>
<evidence type="ECO:0008006" key="11">
    <source>
        <dbReference type="Google" id="ProtNLM"/>
    </source>
</evidence>
<name>A0A3L8QWV0_STRRN</name>
<evidence type="ECO:0000259" key="7">
    <source>
        <dbReference type="Pfam" id="PF00675"/>
    </source>
</evidence>
<evidence type="ECO:0000256" key="4">
    <source>
        <dbReference type="ARBA" id="ARBA00022833"/>
    </source>
</evidence>
<reference evidence="9 10" key="1">
    <citation type="journal article" date="2018" name="J. Biol. Chem.">
        <title>Discovery of the actinoplanic acid pathway in Streptomyces rapamycinicus reveals a genetically conserved synergism with rapamycin.</title>
        <authorList>
            <person name="Mrak P."/>
            <person name="Krastel P."/>
            <person name="Pivk Lukancic P."/>
            <person name="Tao J."/>
            <person name="Pistorius D."/>
            <person name="Moore C.M."/>
        </authorList>
    </citation>
    <scope>NUCLEOTIDE SEQUENCE [LARGE SCALE GENOMIC DNA]</scope>
    <source>
        <strain evidence="9 10">NRRL 5491</strain>
    </source>
</reference>
<evidence type="ECO:0000256" key="1">
    <source>
        <dbReference type="ARBA" id="ARBA00007261"/>
    </source>
</evidence>
<dbReference type="InterPro" id="IPR011765">
    <property type="entry name" value="Pept_M16_N"/>
</dbReference>
<accession>A0A3L8QWV0</accession>
<gene>
    <name evidence="9" type="ORF">D3C57_144875</name>
</gene>
<keyword evidence="2" id="KW-0645">Protease</keyword>
<organism evidence="9 10">
    <name type="scientific">Streptomyces rapamycinicus (strain ATCC 29253 / DSM 41530 / NRRL 5491 / AYB-994)</name>
    <name type="common">Streptomyces hygroscopicus (strain ATCC 29253)</name>
    <dbReference type="NCBI Taxonomy" id="1343740"/>
    <lineage>
        <taxon>Bacteria</taxon>
        <taxon>Bacillati</taxon>
        <taxon>Actinomycetota</taxon>
        <taxon>Actinomycetes</taxon>
        <taxon>Kitasatosporales</taxon>
        <taxon>Streptomycetaceae</taxon>
        <taxon>Streptomyces</taxon>
        <taxon>Streptomyces violaceusniger group</taxon>
    </lineage>
</organism>
<evidence type="ECO:0000256" key="2">
    <source>
        <dbReference type="ARBA" id="ARBA00022670"/>
    </source>
</evidence>
<keyword evidence="5" id="KW-0482">Metalloprotease</keyword>
<dbReference type="InterPro" id="IPR007863">
    <property type="entry name" value="Peptidase_M16_C"/>
</dbReference>
<feature type="domain" description="Peptidase M16 C-terminal" evidence="8">
    <location>
        <begin position="170"/>
        <end position="338"/>
    </location>
</feature>
<keyword evidence="4" id="KW-0862">Zinc</keyword>
<evidence type="ECO:0000259" key="8">
    <source>
        <dbReference type="Pfam" id="PF05193"/>
    </source>
</evidence>
<dbReference type="Pfam" id="PF00675">
    <property type="entry name" value="Peptidase_M16"/>
    <property type="match status" value="1"/>
</dbReference>
<dbReference type="Pfam" id="PF05193">
    <property type="entry name" value="Peptidase_M16_C"/>
    <property type="match status" value="1"/>
</dbReference>
<evidence type="ECO:0000256" key="6">
    <source>
        <dbReference type="SAM" id="MobiDB-lite"/>
    </source>
</evidence>
<dbReference type="GO" id="GO:0046872">
    <property type="term" value="F:metal ion binding"/>
    <property type="evidence" value="ECO:0007669"/>
    <property type="project" value="InterPro"/>
</dbReference>
<dbReference type="SUPFAM" id="SSF63411">
    <property type="entry name" value="LuxS/MPP-like metallohydrolase"/>
    <property type="match status" value="2"/>
</dbReference>
<dbReference type="Gene3D" id="3.30.830.10">
    <property type="entry name" value="Metalloenzyme, LuxS/M16 peptidase-like"/>
    <property type="match status" value="2"/>
</dbReference>
<comment type="caution">
    <text evidence="9">The sequence shown here is derived from an EMBL/GenBank/DDBJ whole genome shotgun (WGS) entry which is preliminary data.</text>
</comment>
<dbReference type="InterPro" id="IPR011249">
    <property type="entry name" value="Metalloenz_LuxS/M16"/>
</dbReference>
<evidence type="ECO:0000256" key="3">
    <source>
        <dbReference type="ARBA" id="ARBA00022801"/>
    </source>
</evidence>
<evidence type="ECO:0000313" key="10">
    <source>
        <dbReference type="Proteomes" id="UP000281594"/>
    </source>
</evidence>
<comment type="similarity">
    <text evidence="1">Belongs to the peptidase M16 family.</text>
</comment>
<proteinExistence type="inferred from homology"/>
<dbReference type="GO" id="GO:0008237">
    <property type="term" value="F:metallopeptidase activity"/>
    <property type="evidence" value="ECO:0007669"/>
    <property type="project" value="UniProtKB-KW"/>
</dbReference>
<dbReference type="AlphaFoldDB" id="A0A3L8QWV0"/>
<dbReference type="GO" id="GO:0006508">
    <property type="term" value="P:proteolysis"/>
    <property type="evidence" value="ECO:0007669"/>
    <property type="project" value="UniProtKB-KW"/>
</dbReference>
<evidence type="ECO:0000256" key="5">
    <source>
        <dbReference type="ARBA" id="ARBA00023049"/>
    </source>
</evidence>
<keyword evidence="3" id="KW-0378">Hydrolase</keyword>
<dbReference type="STRING" id="1343740.M271_49900"/>
<dbReference type="PANTHER" id="PTHR43690:SF17">
    <property type="entry name" value="PROTEIN YHJJ"/>
    <property type="match status" value="1"/>
</dbReference>
<dbReference type="Proteomes" id="UP000281594">
    <property type="component" value="Unassembled WGS sequence"/>
</dbReference>